<keyword evidence="3" id="KW-1133">Transmembrane helix</keyword>
<dbReference type="Proteomes" id="UP001219933">
    <property type="component" value="Chromosome 2"/>
</dbReference>
<feature type="transmembrane region" description="Helical" evidence="3">
    <location>
        <begin position="6"/>
        <end position="27"/>
    </location>
</feature>
<dbReference type="Gene3D" id="3.40.50.1820">
    <property type="entry name" value="alpha/beta hydrolase"/>
    <property type="match status" value="1"/>
</dbReference>
<dbReference type="PANTHER" id="PTHR12277:SF81">
    <property type="entry name" value="PROTEIN ABHD13"/>
    <property type="match status" value="1"/>
</dbReference>
<feature type="domain" description="AB hydrolase-1" evidence="4">
    <location>
        <begin position="85"/>
        <end position="207"/>
    </location>
</feature>
<evidence type="ECO:0000313" key="7">
    <source>
        <dbReference type="Proteomes" id="UP001219933"/>
    </source>
</evidence>
<proteinExistence type="predicted"/>
<sequence>MTLVGLMLRLVAGTVAVGAVAIGSLLYTQQRSLIYCATIPEDSRTVVETPDLYGMPFDDVTVETPDGEKLRSYVMRQSSAAAERPTIVMFHANAGNMGHRLPIAAVFYKRLGCNVVMLSYRGYGLSTGSPSEGGLRIDSQAMLDWVRGDSVLGKTKIFLYGQSIGGAVTIDLAARRSSHIAGMIVENTYVHADSFLSLPLLVPHLLPGLAPLMFMLRDVWPSQDQIKKIPASMPALFLSGDSDELVPPAHMKELYKICGSEAKEWHSFPGATHSACV</sequence>
<reference evidence="6" key="1">
    <citation type="submission" date="2023-03" db="EMBL/GenBank/DDBJ databases">
        <title>Mating type loci evolution in Malassezia.</title>
        <authorList>
            <person name="Coelho M.A."/>
        </authorList>
    </citation>
    <scope>NUCLEOTIDE SEQUENCE</scope>
    <source>
        <strain evidence="6">CBS 11721</strain>
    </source>
</reference>
<comment type="catalytic activity">
    <reaction evidence="1">
        <text>a diacylglycerol + H2O = a monoacylglycerol + a fatty acid + H(+)</text>
        <dbReference type="Rhea" id="RHEA:32731"/>
        <dbReference type="ChEBI" id="CHEBI:15377"/>
        <dbReference type="ChEBI" id="CHEBI:15378"/>
        <dbReference type="ChEBI" id="CHEBI:17408"/>
        <dbReference type="ChEBI" id="CHEBI:18035"/>
        <dbReference type="ChEBI" id="CHEBI:28868"/>
    </reaction>
</comment>
<evidence type="ECO:0000256" key="2">
    <source>
        <dbReference type="ARBA" id="ARBA00048461"/>
    </source>
</evidence>
<dbReference type="InterPro" id="IPR022742">
    <property type="entry name" value="Hydrolase_4"/>
</dbReference>
<dbReference type="GO" id="GO:0016020">
    <property type="term" value="C:membrane"/>
    <property type="evidence" value="ECO:0007669"/>
    <property type="project" value="TreeGrafter"/>
</dbReference>
<accession>A0AAF0J6F6</accession>
<evidence type="ECO:0000256" key="3">
    <source>
        <dbReference type="SAM" id="Phobius"/>
    </source>
</evidence>
<evidence type="ECO:0000259" key="4">
    <source>
        <dbReference type="Pfam" id="PF00561"/>
    </source>
</evidence>
<dbReference type="EMBL" id="CP119878">
    <property type="protein sequence ID" value="WFD34499.1"/>
    <property type="molecule type" value="Genomic_DNA"/>
</dbReference>
<gene>
    <name evidence="6" type="primary">bem46</name>
    <name evidence="6" type="ORF">MCUN1_001340</name>
</gene>
<keyword evidence="3" id="KW-0812">Transmembrane</keyword>
<dbReference type="InterPro" id="IPR000073">
    <property type="entry name" value="AB_hydrolase_1"/>
</dbReference>
<dbReference type="GO" id="GO:0008474">
    <property type="term" value="F:palmitoyl-(protein) hydrolase activity"/>
    <property type="evidence" value="ECO:0007669"/>
    <property type="project" value="TreeGrafter"/>
</dbReference>
<evidence type="ECO:0000256" key="1">
    <source>
        <dbReference type="ARBA" id="ARBA00047591"/>
    </source>
</evidence>
<feature type="domain" description="Serine aminopeptidase S33" evidence="5">
    <location>
        <begin position="217"/>
        <end position="274"/>
    </location>
</feature>
<dbReference type="AlphaFoldDB" id="A0AAF0J6F6"/>
<evidence type="ECO:0000313" key="6">
    <source>
        <dbReference type="EMBL" id="WFD34499.1"/>
    </source>
</evidence>
<name>A0AAF0J6F6_9BASI</name>
<keyword evidence="7" id="KW-1185">Reference proteome</keyword>
<dbReference type="PANTHER" id="PTHR12277">
    <property type="entry name" value="ALPHA/BETA HYDROLASE DOMAIN-CONTAINING PROTEIN"/>
    <property type="match status" value="1"/>
</dbReference>
<dbReference type="Pfam" id="PF12146">
    <property type="entry name" value="Hydrolase_4"/>
    <property type="match status" value="1"/>
</dbReference>
<protein>
    <submittedName>
        <fullName evidence="6">Bem46 protein, variant</fullName>
    </submittedName>
</protein>
<dbReference type="Pfam" id="PF00561">
    <property type="entry name" value="Abhydrolase_1"/>
    <property type="match status" value="1"/>
</dbReference>
<dbReference type="SUPFAM" id="SSF53474">
    <property type="entry name" value="alpha/beta-Hydrolases"/>
    <property type="match status" value="1"/>
</dbReference>
<organism evidence="6 7">
    <name type="scientific">Malassezia cuniculi</name>
    <dbReference type="NCBI Taxonomy" id="948313"/>
    <lineage>
        <taxon>Eukaryota</taxon>
        <taxon>Fungi</taxon>
        <taxon>Dikarya</taxon>
        <taxon>Basidiomycota</taxon>
        <taxon>Ustilaginomycotina</taxon>
        <taxon>Malasseziomycetes</taxon>
        <taxon>Malasseziales</taxon>
        <taxon>Malasseziaceae</taxon>
        <taxon>Malassezia</taxon>
    </lineage>
</organism>
<dbReference type="InterPro" id="IPR029058">
    <property type="entry name" value="AB_hydrolase_fold"/>
</dbReference>
<comment type="catalytic activity">
    <reaction evidence="2">
        <text>a monoacylglycerol + H2O = glycerol + a fatty acid + H(+)</text>
        <dbReference type="Rhea" id="RHEA:15245"/>
        <dbReference type="ChEBI" id="CHEBI:15377"/>
        <dbReference type="ChEBI" id="CHEBI:15378"/>
        <dbReference type="ChEBI" id="CHEBI:17408"/>
        <dbReference type="ChEBI" id="CHEBI:17754"/>
        <dbReference type="ChEBI" id="CHEBI:28868"/>
    </reaction>
</comment>
<keyword evidence="3" id="KW-0472">Membrane</keyword>
<evidence type="ECO:0000259" key="5">
    <source>
        <dbReference type="Pfam" id="PF12146"/>
    </source>
</evidence>